<dbReference type="AlphaFoldDB" id="A0A9N9WDD0"/>
<proteinExistence type="predicted"/>
<feature type="compositionally biased region" description="Basic and acidic residues" evidence="1">
    <location>
        <begin position="54"/>
        <end position="67"/>
    </location>
</feature>
<accession>A0A9N9WDD0</accession>
<feature type="compositionally biased region" description="Basic and acidic residues" evidence="1">
    <location>
        <begin position="35"/>
        <end position="44"/>
    </location>
</feature>
<name>A0A9N9WDD0_9NEOP</name>
<evidence type="ECO:0000313" key="2">
    <source>
        <dbReference type="EMBL" id="CAG9787329.1"/>
    </source>
</evidence>
<reference evidence="2" key="1">
    <citation type="submission" date="2021-12" db="EMBL/GenBank/DDBJ databases">
        <authorList>
            <person name="King R."/>
        </authorList>
    </citation>
    <scope>NUCLEOTIDE SEQUENCE</scope>
</reference>
<keyword evidence="3" id="KW-1185">Reference proteome</keyword>
<dbReference type="Proteomes" id="UP001153714">
    <property type="component" value="Chromosome 17"/>
</dbReference>
<evidence type="ECO:0000313" key="3">
    <source>
        <dbReference type="Proteomes" id="UP001153714"/>
    </source>
</evidence>
<gene>
    <name evidence="2" type="ORF">DIATSA_LOCUS5216</name>
</gene>
<protein>
    <submittedName>
        <fullName evidence="2">Uncharacterized protein</fullName>
    </submittedName>
</protein>
<reference evidence="2" key="2">
    <citation type="submission" date="2022-10" db="EMBL/GenBank/DDBJ databases">
        <authorList>
            <consortium name="ENA_rothamsted_submissions"/>
            <consortium name="culmorum"/>
            <person name="King R."/>
        </authorList>
    </citation>
    <scope>NUCLEOTIDE SEQUENCE</scope>
</reference>
<dbReference type="OrthoDB" id="6624782at2759"/>
<sequence>MVPSKITCPSRSDDIGNLSINSNTKRYGFFPNESQDSKYFESGRHRSFKGKQGTTDKRPDRSDCRRKFGIDANTFNGRSQLLRGKNRVDP</sequence>
<feature type="region of interest" description="Disordered" evidence="1">
    <location>
        <begin position="1"/>
        <end position="67"/>
    </location>
</feature>
<dbReference type="EMBL" id="OU893348">
    <property type="protein sequence ID" value="CAG9787329.1"/>
    <property type="molecule type" value="Genomic_DNA"/>
</dbReference>
<evidence type="ECO:0000256" key="1">
    <source>
        <dbReference type="SAM" id="MobiDB-lite"/>
    </source>
</evidence>
<organism evidence="2 3">
    <name type="scientific">Diatraea saccharalis</name>
    <name type="common">sugarcane borer</name>
    <dbReference type="NCBI Taxonomy" id="40085"/>
    <lineage>
        <taxon>Eukaryota</taxon>
        <taxon>Metazoa</taxon>
        <taxon>Ecdysozoa</taxon>
        <taxon>Arthropoda</taxon>
        <taxon>Hexapoda</taxon>
        <taxon>Insecta</taxon>
        <taxon>Pterygota</taxon>
        <taxon>Neoptera</taxon>
        <taxon>Endopterygota</taxon>
        <taxon>Lepidoptera</taxon>
        <taxon>Glossata</taxon>
        <taxon>Ditrysia</taxon>
        <taxon>Pyraloidea</taxon>
        <taxon>Crambidae</taxon>
        <taxon>Crambinae</taxon>
        <taxon>Diatraea</taxon>
    </lineage>
</organism>